<dbReference type="RefSeq" id="WP_323335030.1">
    <property type="nucleotide sequence ID" value="NZ_JAYFSI010000014.1"/>
</dbReference>
<name>A0ABU5RKG2_9PSEU</name>
<feature type="region of interest" description="Disordered" evidence="2">
    <location>
        <begin position="1"/>
        <end position="29"/>
    </location>
</feature>
<accession>A0ABU5RKG2</accession>
<evidence type="ECO:0000313" key="4">
    <source>
        <dbReference type="Proteomes" id="UP001304298"/>
    </source>
</evidence>
<keyword evidence="1" id="KW-0175">Coiled coil</keyword>
<feature type="coiled-coil region" evidence="1">
    <location>
        <begin position="204"/>
        <end position="238"/>
    </location>
</feature>
<organism evidence="3 4">
    <name type="scientific">Amycolatopsis heterodermiae</name>
    <dbReference type="NCBI Taxonomy" id="3110235"/>
    <lineage>
        <taxon>Bacteria</taxon>
        <taxon>Bacillati</taxon>
        <taxon>Actinomycetota</taxon>
        <taxon>Actinomycetes</taxon>
        <taxon>Pseudonocardiales</taxon>
        <taxon>Pseudonocardiaceae</taxon>
        <taxon>Amycolatopsis</taxon>
    </lineage>
</organism>
<evidence type="ECO:0000256" key="2">
    <source>
        <dbReference type="SAM" id="MobiDB-lite"/>
    </source>
</evidence>
<proteinExistence type="predicted"/>
<evidence type="ECO:0000313" key="3">
    <source>
        <dbReference type="EMBL" id="MEA5366054.1"/>
    </source>
</evidence>
<dbReference type="EMBL" id="JAYFSI010000014">
    <property type="protein sequence ID" value="MEA5366054.1"/>
    <property type="molecule type" value="Genomic_DNA"/>
</dbReference>
<reference evidence="3 4" key="1">
    <citation type="submission" date="2023-12" db="EMBL/GenBank/DDBJ databases">
        <title>Amycolatopsis sp. V23-08.</title>
        <authorList>
            <person name="Somphong A."/>
        </authorList>
    </citation>
    <scope>NUCLEOTIDE SEQUENCE [LARGE SCALE GENOMIC DNA]</scope>
    <source>
        <strain evidence="3 4">V23-08</strain>
    </source>
</reference>
<dbReference type="Proteomes" id="UP001304298">
    <property type="component" value="Unassembled WGS sequence"/>
</dbReference>
<protein>
    <submittedName>
        <fullName evidence="3">Uncharacterized protein</fullName>
    </submittedName>
</protein>
<keyword evidence="4" id="KW-1185">Reference proteome</keyword>
<sequence>MTATVSAPTLDSVLKRADGQYAKRAGDDPAPPEYLAALATALHPLLEQTSAPGPGVDLAELARLRSESDARGRIIAQRDATIEGLTERLAKARQAGTAGVERTNRERESLTREVAELKQKLDAAEEDTRCRIDAAVRAITAASAGSGEETDRLREALVLRTAELDEARAERDTARAQLRDRPAPGTVREKLVSAAADVTVREKLDAAADQVAQLTEQLAAANRDLALANRTLDEIADEQLNHQAGPHRHQFELDLATGKHDDCECGQPWIRDLVEDDEPVEPDIEPLDQLFARIRDELGEVAP</sequence>
<comment type="caution">
    <text evidence="3">The sequence shown here is derived from an EMBL/GenBank/DDBJ whole genome shotgun (WGS) entry which is preliminary data.</text>
</comment>
<feature type="coiled-coil region" evidence="1">
    <location>
        <begin position="100"/>
        <end position="127"/>
    </location>
</feature>
<evidence type="ECO:0000256" key="1">
    <source>
        <dbReference type="SAM" id="Coils"/>
    </source>
</evidence>
<gene>
    <name evidence="3" type="ORF">VA596_41455</name>
</gene>